<accession>A0A1H8L9E4</accession>
<reference evidence="1 2" key="1">
    <citation type="submission" date="2016-10" db="EMBL/GenBank/DDBJ databases">
        <authorList>
            <person name="de Groot N.N."/>
        </authorList>
    </citation>
    <scope>NUCLEOTIDE SEQUENCE [LARGE SCALE GENOMIC DNA]</scope>
    <source>
        <strain evidence="1 2">CGMCC 1.10434</strain>
    </source>
</reference>
<dbReference type="Proteomes" id="UP000199300">
    <property type="component" value="Unassembled WGS sequence"/>
</dbReference>
<gene>
    <name evidence="1" type="ORF">SAMN04488134_103121</name>
</gene>
<dbReference type="OrthoDB" id="2365803at2"/>
<keyword evidence="2" id="KW-1185">Reference proteome</keyword>
<sequence>MTKSKAKKRRDKLVREGYRDPGENRGIYALGDLRTRKCKTKHEKQYQNKYGELSAIDKNQMDDSYFCAFTDANIA</sequence>
<evidence type="ECO:0000313" key="2">
    <source>
        <dbReference type="Proteomes" id="UP000199300"/>
    </source>
</evidence>
<proteinExistence type="predicted"/>
<name>A0A1H8L9E4_9BACI</name>
<organism evidence="1 2">
    <name type="scientific">Amphibacillus marinus</name>
    <dbReference type="NCBI Taxonomy" id="872970"/>
    <lineage>
        <taxon>Bacteria</taxon>
        <taxon>Bacillati</taxon>
        <taxon>Bacillota</taxon>
        <taxon>Bacilli</taxon>
        <taxon>Bacillales</taxon>
        <taxon>Bacillaceae</taxon>
        <taxon>Amphibacillus</taxon>
    </lineage>
</organism>
<dbReference type="STRING" id="872970.SAMN04488134_103121"/>
<dbReference type="EMBL" id="FODJ01000003">
    <property type="protein sequence ID" value="SEO01426.1"/>
    <property type="molecule type" value="Genomic_DNA"/>
</dbReference>
<evidence type="ECO:0000313" key="1">
    <source>
        <dbReference type="EMBL" id="SEO01426.1"/>
    </source>
</evidence>
<dbReference type="RefSeq" id="WP_091495923.1">
    <property type="nucleotide sequence ID" value="NZ_FODJ01000003.1"/>
</dbReference>
<protein>
    <submittedName>
        <fullName evidence="1">Uncharacterized protein</fullName>
    </submittedName>
</protein>
<dbReference type="AlphaFoldDB" id="A0A1H8L9E4"/>